<sequence length="73" mass="8873">MRQLTVTIPDDFYETFISFFKHVPDVSIDENVENEIPLWQQEMVLERIKNAKPEDYVSWEESKKRLNAKWNKK</sequence>
<dbReference type="RefSeq" id="WP_073415155.1">
    <property type="nucleotide sequence ID" value="NZ_FQWC01000003.1"/>
</dbReference>
<proteinExistence type="predicted"/>
<organism evidence="1 2">
    <name type="scientific">Flavobacterium defluvii</name>
    <dbReference type="NCBI Taxonomy" id="370979"/>
    <lineage>
        <taxon>Bacteria</taxon>
        <taxon>Pseudomonadati</taxon>
        <taxon>Bacteroidota</taxon>
        <taxon>Flavobacteriia</taxon>
        <taxon>Flavobacteriales</taxon>
        <taxon>Flavobacteriaceae</taxon>
        <taxon>Flavobacterium</taxon>
    </lineage>
</organism>
<dbReference type="Proteomes" id="UP000184071">
    <property type="component" value="Unassembled WGS sequence"/>
</dbReference>
<name>A0A1M5KIX4_9FLAO</name>
<gene>
    <name evidence="1" type="ORF">SAMN05443663_103100</name>
</gene>
<evidence type="ECO:0008006" key="3">
    <source>
        <dbReference type="Google" id="ProtNLM"/>
    </source>
</evidence>
<dbReference type="OrthoDB" id="1364467at2"/>
<accession>A0A1M5KIX4</accession>
<dbReference type="STRING" id="370979.SAMN05443663_103100"/>
<reference evidence="2" key="1">
    <citation type="submission" date="2016-11" db="EMBL/GenBank/DDBJ databases">
        <authorList>
            <person name="Varghese N."/>
            <person name="Submissions S."/>
        </authorList>
    </citation>
    <scope>NUCLEOTIDE SEQUENCE [LARGE SCALE GENOMIC DNA]</scope>
    <source>
        <strain evidence="2">DSM 17963</strain>
    </source>
</reference>
<protein>
    <recommendedName>
        <fullName evidence="3">Addiction module component</fullName>
    </recommendedName>
</protein>
<evidence type="ECO:0000313" key="1">
    <source>
        <dbReference type="EMBL" id="SHG52834.1"/>
    </source>
</evidence>
<keyword evidence="2" id="KW-1185">Reference proteome</keyword>
<dbReference type="EMBL" id="FQWC01000003">
    <property type="protein sequence ID" value="SHG52834.1"/>
    <property type="molecule type" value="Genomic_DNA"/>
</dbReference>
<evidence type="ECO:0000313" key="2">
    <source>
        <dbReference type="Proteomes" id="UP000184071"/>
    </source>
</evidence>
<dbReference type="AlphaFoldDB" id="A0A1M5KIX4"/>